<dbReference type="Proteomes" id="UP000298424">
    <property type="component" value="Unassembled WGS sequence"/>
</dbReference>
<name>A0A4R8ZL44_9MICO</name>
<evidence type="ECO:0000313" key="3">
    <source>
        <dbReference type="Proteomes" id="UP000298424"/>
    </source>
</evidence>
<evidence type="ECO:0008006" key="4">
    <source>
        <dbReference type="Google" id="ProtNLM"/>
    </source>
</evidence>
<gene>
    <name evidence="2" type="ORF">E3T27_00435</name>
</gene>
<evidence type="ECO:0000256" key="1">
    <source>
        <dbReference type="SAM" id="MobiDB-lite"/>
    </source>
</evidence>
<protein>
    <recommendedName>
        <fullName evidence="4">Acyl-CoA carboxylase subunit epsilon</fullName>
    </recommendedName>
</protein>
<accession>A0A4R8ZL44</accession>
<organism evidence="2 3">
    <name type="scientific">Cryobacterium lyxosi</name>
    <dbReference type="NCBI Taxonomy" id="1259228"/>
    <lineage>
        <taxon>Bacteria</taxon>
        <taxon>Bacillati</taxon>
        <taxon>Actinomycetota</taxon>
        <taxon>Actinomycetes</taxon>
        <taxon>Micrococcales</taxon>
        <taxon>Microbacteriaceae</taxon>
        <taxon>Cryobacterium</taxon>
    </lineage>
</organism>
<reference evidence="2 3" key="1">
    <citation type="submission" date="2019-03" db="EMBL/GenBank/DDBJ databases">
        <title>Genomics of glacier-inhabiting Cryobacterium strains.</title>
        <authorList>
            <person name="Liu Q."/>
            <person name="Xin Y.-H."/>
        </authorList>
    </citation>
    <scope>NUCLEOTIDE SEQUENCE [LARGE SCALE GENOMIC DNA]</scope>
    <source>
        <strain evidence="2 3">TMT1-1</strain>
    </source>
</reference>
<feature type="region of interest" description="Disordered" evidence="1">
    <location>
        <begin position="45"/>
        <end position="64"/>
    </location>
</feature>
<comment type="caution">
    <text evidence="2">The sequence shown here is derived from an EMBL/GenBank/DDBJ whole genome shotgun (WGS) entry which is preliminary data.</text>
</comment>
<evidence type="ECO:0000313" key="2">
    <source>
        <dbReference type="EMBL" id="TFD29231.1"/>
    </source>
</evidence>
<dbReference type="EMBL" id="SOGT01000001">
    <property type="protein sequence ID" value="TFD29231.1"/>
    <property type="molecule type" value="Genomic_DNA"/>
</dbReference>
<dbReference type="AlphaFoldDB" id="A0A4R8ZL44"/>
<sequence length="82" mass="9130">MPPNTARPKPSEFDPSELVFVTHRVSAVEVSAVTAIIRGLLREESDERRAAPELGQSAWQQNQRPIRVPVHAGANRWRGFTG</sequence>
<keyword evidence="3" id="KW-1185">Reference proteome</keyword>
<proteinExistence type="predicted"/>